<reference evidence="3 4" key="1">
    <citation type="submission" date="2023-11" db="EMBL/GenBank/DDBJ databases">
        <title>30 novel species of actinomycetes from the DSMZ collection.</title>
        <authorList>
            <person name="Nouioui I."/>
        </authorList>
    </citation>
    <scope>NUCLEOTIDE SEQUENCE [LARGE SCALE GENOMIC DNA]</scope>
    <source>
        <strain evidence="3 4">DSM 41524</strain>
    </source>
</reference>
<evidence type="ECO:0000256" key="1">
    <source>
        <dbReference type="ARBA" id="ARBA00006484"/>
    </source>
</evidence>
<evidence type="ECO:0000259" key="2">
    <source>
        <dbReference type="SMART" id="SM00822"/>
    </source>
</evidence>
<accession>A0ABU7Q8H6</accession>
<dbReference type="RefSeq" id="WP_330813455.1">
    <property type="nucleotide sequence ID" value="NZ_JAZBJO010000027.1"/>
</dbReference>
<feature type="domain" description="Ketoreductase" evidence="2">
    <location>
        <begin position="10"/>
        <end position="192"/>
    </location>
</feature>
<dbReference type="PRINTS" id="PR00081">
    <property type="entry name" value="GDHRDH"/>
</dbReference>
<dbReference type="InterPro" id="IPR036291">
    <property type="entry name" value="NAD(P)-bd_dom_sf"/>
</dbReference>
<dbReference type="CDD" id="cd05233">
    <property type="entry name" value="SDR_c"/>
    <property type="match status" value="1"/>
</dbReference>
<name>A0ABU7Q8H6_9ACTN</name>
<dbReference type="InterPro" id="IPR020904">
    <property type="entry name" value="Sc_DH/Rdtase_CS"/>
</dbReference>
<gene>
    <name evidence="3" type="ORF">V2J94_33105</name>
</gene>
<comment type="caution">
    <text evidence="3">The sequence shown here is derived from an EMBL/GenBank/DDBJ whole genome shotgun (WGS) entry which is preliminary data.</text>
</comment>
<dbReference type="SMART" id="SM00822">
    <property type="entry name" value="PKS_KR"/>
    <property type="match status" value="1"/>
</dbReference>
<dbReference type="SUPFAM" id="SSF51735">
    <property type="entry name" value="NAD(P)-binding Rossmann-fold domains"/>
    <property type="match status" value="1"/>
</dbReference>
<dbReference type="PANTHER" id="PTHR42760">
    <property type="entry name" value="SHORT-CHAIN DEHYDROGENASES/REDUCTASES FAMILY MEMBER"/>
    <property type="match status" value="1"/>
</dbReference>
<sequence>MTDLFTLRGRTALVTGGTSGIGLTAARALHEAGARVAITSRTSGRAREAAAGIGPDALGLACDVTDEKQVCAAVGRVHAELGGPDILVTSAGTLARGRVADLPTDTLRACMDTNFYGTWYATREASRHMTAAGHGRIVTIGSVLGAVGARERAGYAASKGAVIQFTKSLAVELAGTGVTANCLLPGPVLTEMNETSRNDPVALEMIGREVPLGRWGEPQDLAAALLLLAGDHSGFLTGTALPVDGGYLAH</sequence>
<evidence type="ECO:0000313" key="3">
    <source>
        <dbReference type="EMBL" id="MEE4596674.1"/>
    </source>
</evidence>
<protein>
    <submittedName>
        <fullName evidence="3">SDR family NAD(P)-dependent oxidoreductase</fullName>
    </submittedName>
</protein>
<comment type="similarity">
    <text evidence="1">Belongs to the short-chain dehydrogenases/reductases (SDR) family.</text>
</comment>
<dbReference type="InterPro" id="IPR057326">
    <property type="entry name" value="KR_dom"/>
</dbReference>
<keyword evidence="4" id="KW-1185">Reference proteome</keyword>
<organism evidence="3 4">
    <name type="scientific">Streptomyces asiaticus subsp. ignotus</name>
    <dbReference type="NCBI Taxonomy" id="3098222"/>
    <lineage>
        <taxon>Bacteria</taxon>
        <taxon>Bacillati</taxon>
        <taxon>Actinomycetota</taxon>
        <taxon>Actinomycetes</taxon>
        <taxon>Kitasatosporales</taxon>
        <taxon>Streptomycetaceae</taxon>
        <taxon>Streptomyces</taxon>
        <taxon>Streptomyces violaceusniger group</taxon>
    </lineage>
</organism>
<proteinExistence type="inferred from homology"/>
<evidence type="ECO:0000313" key="4">
    <source>
        <dbReference type="Proteomes" id="UP001354709"/>
    </source>
</evidence>
<dbReference type="Gene3D" id="3.40.50.720">
    <property type="entry name" value="NAD(P)-binding Rossmann-like Domain"/>
    <property type="match status" value="1"/>
</dbReference>
<dbReference type="PRINTS" id="PR00080">
    <property type="entry name" value="SDRFAMILY"/>
</dbReference>
<dbReference type="Pfam" id="PF13561">
    <property type="entry name" value="adh_short_C2"/>
    <property type="match status" value="1"/>
</dbReference>
<dbReference type="InterPro" id="IPR002347">
    <property type="entry name" value="SDR_fam"/>
</dbReference>
<dbReference type="EMBL" id="JAZBJO010000027">
    <property type="protein sequence ID" value="MEE4596674.1"/>
    <property type="molecule type" value="Genomic_DNA"/>
</dbReference>
<dbReference type="Proteomes" id="UP001354709">
    <property type="component" value="Unassembled WGS sequence"/>
</dbReference>
<dbReference type="PROSITE" id="PS00061">
    <property type="entry name" value="ADH_SHORT"/>
    <property type="match status" value="1"/>
</dbReference>